<dbReference type="InterPro" id="IPR011992">
    <property type="entry name" value="EF-hand-dom_pair"/>
</dbReference>
<dbReference type="InterPro" id="IPR036388">
    <property type="entry name" value="WH-like_DNA-bd_sf"/>
</dbReference>
<accession>A0ABT5JKH1</accession>
<comment type="caution">
    <text evidence="3">The sequence shown here is derived from an EMBL/GenBank/DDBJ whole genome shotgun (WGS) entry which is preliminary data.</text>
</comment>
<dbReference type="RefSeq" id="WP_273675192.1">
    <property type="nucleotide sequence ID" value="NZ_JAQQXQ010000001.1"/>
</dbReference>
<feature type="domain" description="HTH luxR-type" evidence="2">
    <location>
        <begin position="13"/>
        <end position="78"/>
    </location>
</feature>
<evidence type="ECO:0000313" key="4">
    <source>
        <dbReference type="Proteomes" id="UP001216558"/>
    </source>
</evidence>
<feature type="region of interest" description="Disordered" evidence="1">
    <location>
        <begin position="133"/>
        <end position="155"/>
    </location>
</feature>
<protein>
    <submittedName>
        <fullName evidence="3">LuxR C-terminal-related transcriptional regulator</fullName>
    </submittedName>
</protein>
<reference evidence="3 4" key="1">
    <citation type="submission" date="2022-10" db="EMBL/GenBank/DDBJ databases">
        <title>Erythrobacter sp. sf7 Genome sequencing.</title>
        <authorList>
            <person name="Park S."/>
        </authorList>
    </citation>
    <scope>NUCLEOTIDE SEQUENCE [LARGE SCALE GENOMIC DNA]</scope>
    <source>
        <strain evidence="4">sf7</strain>
    </source>
</reference>
<dbReference type="PROSITE" id="PS50043">
    <property type="entry name" value="HTH_LUXR_2"/>
    <property type="match status" value="1"/>
</dbReference>
<evidence type="ECO:0000259" key="2">
    <source>
        <dbReference type="PROSITE" id="PS50043"/>
    </source>
</evidence>
<dbReference type="PROSITE" id="PS00018">
    <property type="entry name" value="EF_HAND_1"/>
    <property type="match status" value="1"/>
</dbReference>
<dbReference type="InterPro" id="IPR018247">
    <property type="entry name" value="EF_Hand_1_Ca_BS"/>
</dbReference>
<dbReference type="Gene3D" id="1.10.10.10">
    <property type="entry name" value="Winged helix-like DNA-binding domain superfamily/Winged helix DNA-binding domain"/>
    <property type="match status" value="1"/>
</dbReference>
<dbReference type="Gene3D" id="1.10.238.10">
    <property type="entry name" value="EF-hand"/>
    <property type="match status" value="1"/>
</dbReference>
<dbReference type="Proteomes" id="UP001216558">
    <property type="component" value="Unassembled WGS sequence"/>
</dbReference>
<name>A0ABT5JKH1_9SPHN</name>
<dbReference type="InterPro" id="IPR000792">
    <property type="entry name" value="Tscrpt_reg_LuxR_C"/>
</dbReference>
<dbReference type="SUPFAM" id="SSF47473">
    <property type="entry name" value="EF-hand"/>
    <property type="match status" value="1"/>
</dbReference>
<gene>
    <name evidence="3" type="ORF">OIK40_00145</name>
</gene>
<dbReference type="SMART" id="SM00421">
    <property type="entry name" value="HTH_LUXR"/>
    <property type="match status" value="1"/>
</dbReference>
<dbReference type="EMBL" id="JAQQXQ010000001">
    <property type="protein sequence ID" value="MDC8753049.1"/>
    <property type="molecule type" value="Genomic_DNA"/>
</dbReference>
<organism evidence="3 4">
    <name type="scientific">Erythrobacter fulvus</name>
    <dbReference type="NCBI Taxonomy" id="2987523"/>
    <lineage>
        <taxon>Bacteria</taxon>
        <taxon>Pseudomonadati</taxon>
        <taxon>Pseudomonadota</taxon>
        <taxon>Alphaproteobacteria</taxon>
        <taxon>Sphingomonadales</taxon>
        <taxon>Erythrobacteraceae</taxon>
        <taxon>Erythrobacter/Porphyrobacter group</taxon>
        <taxon>Erythrobacter</taxon>
    </lineage>
</organism>
<dbReference type="InterPro" id="IPR016032">
    <property type="entry name" value="Sig_transdc_resp-reg_C-effctor"/>
</dbReference>
<keyword evidence="4" id="KW-1185">Reference proteome</keyword>
<sequence length="264" mass="29040">MNKPEVLPDTDDLQSRVDRLTEKEKDCLRRWMHHQTAKQIALDLGVSHHAIEKRLKTARLKLDVASSIEAAQMLAQAEGYDWAAPHSPDLSDKVDGGQKPSSIQFRIGALIMTLSLFAAALIAFQPAPQGAEAPEAMSRVRTTSQLQGQSDDDDRKTLMLSSGEMKYKPASATEIREWLDFIFGTVDQDESGFIETAEAPSTFPIDDAMGRTVYTGVSAKAAFFEKYDGNSDGRVSKDEYIAVSFDTFKDRGIPILPEGLQPAG</sequence>
<dbReference type="Pfam" id="PF13202">
    <property type="entry name" value="EF-hand_5"/>
    <property type="match status" value="1"/>
</dbReference>
<feature type="compositionally biased region" description="Polar residues" evidence="1">
    <location>
        <begin position="140"/>
        <end position="149"/>
    </location>
</feature>
<proteinExistence type="predicted"/>
<evidence type="ECO:0000313" key="3">
    <source>
        <dbReference type="EMBL" id="MDC8753049.1"/>
    </source>
</evidence>
<dbReference type="SUPFAM" id="SSF46894">
    <property type="entry name" value="C-terminal effector domain of the bipartite response regulators"/>
    <property type="match status" value="1"/>
</dbReference>
<evidence type="ECO:0000256" key="1">
    <source>
        <dbReference type="SAM" id="MobiDB-lite"/>
    </source>
</evidence>
<dbReference type="Pfam" id="PF00196">
    <property type="entry name" value="GerE"/>
    <property type="match status" value="1"/>
</dbReference>
<dbReference type="InterPro" id="IPR002048">
    <property type="entry name" value="EF_hand_dom"/>
</dbReference>